<dbReference type="Gene3D" id="3.40.50.1460">
    <property type="match status" value="1"/>
</dbReference>
<dbReference type="InterPro" id="IPR015943">
    <property type="entry name" value="WD40/YVTN_repeat-like_dom_sf"/>
</dbReference>
<protein>
    <submittedName>
        <fullName evidence="2">Caspase family protein</fullName>
    </submittedName>
</protein>
<evidence type="ECO:0000313" key="3">
    <source>
        <dbReference type="Proteomes" id="UP001548832"/>
    </source>
</evidence>
<dbReference type="InterPro" id="IPR011600">
    <property type="entry name" value="Pept_C14_caspase"/>
</dbReference>
<gene>
    <name evidence="2" type="ORF">ABVQ20_28450</name>
</gene>
<accession>A0ABV2DN90</accession>
<dbReference type="Pfam" id="PF00656">
    <property type="entry name" value="Peptidase_C14"/>
    <property type="match status" value="1"/>
</dbReference>
<dbReference type="Proteomes" id="UP001548832">
    <property type="component" value="Unassembled WGS sequence"/>
</dbReference>
<feature type="domain" description="Peptidase C14 caspase" evidence="1">
    <location>
        <begin position="929"/>
        <end position="1159"/>
    </location>
</feature>
<dbReference type="EMBL" id="JBEWSZ010000002">
    <property type="protein sequence ID" value="MET2830923.1"/>
    <property type="molecule type" value="Genomic_DNA"/>
</dbReference>
<sequence length="1246" mass="134995">MRWVSAFRSVVPHLLVWLIAVLIAASFERSAFASDETRELQRKLWVLGLSDEELDGKDSRALRDSLARFMSEHGKNFTTENDAAGVLDQAIKDKIHEAIGPYESTQPFDRPSFSKDIISNLEISPEDNIVLAGDCQNIARFRLDTGMPLKSFMQTTGQHFTYSSATKKIICFASWAGTNNGLHVIDSVSGISADYIRIPGLASFTFAKITAASASSVIWVLADDGVWSVDLARRDVRELDRITQKIMPGKLFVSSDGSIIAVQFLDLGKKREEIRVYDTSSGRRLTSGTEYDWFQLSDSGNYYYIRTSKSAEIHDSRSGNVVFTNRFENGEGPFDAVAFTSDDKSLLFVNNSDDVSSVFQWDFATGDVRNISHFPSTGTELQIDERRGEIYTVGSDGVSRYRLMTGEALIPRTAVRRLALDAAAVSLDGSVAIGIAGTVAYVLDTQTGQMRTLHFEACNVSGSEEITDAVELADFIGNEHIAIACDDGSIKELDLTNGKVRPITNFSKEQAKDIRVSPDGRYVAARYSEYSPKSKHTLLVAEAATGKIVVQKTSSDWLTAFNFVDGGSSLLYGLDHFAIVQNLSTGRIVSRQELRLETTRSGNRTRWYWGVVKWVIPDTRTDAALLGVGGSGGLIYKYESGKFTLLAGQLTAGKKSADTIARASRASRLGGNRLVSLVGPNEPITEVVGADDFSSQHDVTGGRILALAPQKEGRFLAITDVGDFLLYDVDKPQPILRTVLSENGNWLSRIDGGYFGGTREAAQNLFLAPSLNETVTIDSFFNTLYRPDLVAAVASGSRGAQKEDDGPTINTLLKDGLPPTIKILSPAGESIADKDTIVAKATVTASTGGIGRIEWRVNGIARVARTLPPSVKVNQGEPIAIDDSLLLEPGNNVIELIVFNASNGIASTPATTNVSWAATGTSVSPRLFVLAVGINEYWDSRLTLKFAANDAADLTHSFELAGADLFDGVKTWLVTDKKATRNGIDAAFDGIAKQIRSTDVFVLFVAGHGKTEDGRYYFIPYDFKYSGPSSVSEQGINQDDWQRWLTRVATRKSLLMFDTCESGTLTLERTTRGFDRLAALDRLTRATGRSVLAASSDDGPALEGFQGHGVFAYSVMEGLGVADPNRTGLIQVTALASYVGARVPDLSFGKFGIRQVPQMKLIGEDFAVGRTVNALANPSEDFVPIQPTHVVIAVAPITDAKGVTIGEPLHPGTLVRVVGTAAAKSEVARDGKRIGFVSSTTLAPMQ</sequence>
<keyword evidence="3" id="KW-1185">Reference proteome</keyword>
<proteinExistence type="predicted"/>
<dbReference type="SUPFAM" id="SSF82171">
    <property type="entry name" value="DPP6 N-terminal domain-like"/>
    <property type="match status" value="1"/>
</dbReference>
<dbReference type="InterPro" id="IPR029030">
    <property type="entry name" value="Caspase-like_dom_sf"/>
</dbReference>
<evidence type="ECO:0000313" key="2">
    <source>
        <dbReference type="EMBL" id="MET2830923.1"/>
    </source>
</evidence>
<comment type="caution">
    <text evidence="2">The sequence shown here is derived from an EMBL/GenBank/DDBJ whole genome shotgun (WGS) entry which is preliminary data.</text>
</comment>
<evidence type="ECO:0000259" key="1">
    <source>
        <dbReference type="Pfam" id="PF00656"/>
    </source>
</evidence>
<dbReference type="SUPFAM" id="SSF52129">
    <property type="entry name" value="Caspase-like"/>
    <property type="match status" value="1"/>
</dbReference>
<dbReference type="Gene3D" id="2.130.10.10">
    <property type="entry name" value="YVTN repeat-like/Quinoprotein amine dehydrogenase"/>
    <property type="match status" value="2"/>
</dbReference>
<dbReference type="RefSeq" id="WP_354462994.1">
    <property type="nucleotide sequence ID" value="NZ_JBEWSZ010000002.1"/>
</dbReference>
<dbReference type="SUPFAM" id="SSF69322">
    <property type="entry name" value="Tricorn protease domain 2"/>
    <property type="match status" value="1"/>
</dbReference>
<organism evidence="2 3">
    <name type="scientific">Mesorhizobium shangrilense</name>
    <dbReference type="NCBI Taxonomy" id="460060"/>
    <lineage>
        <taxon>Bacteria</taxon>
        <taxon>Pseudomonadati</taxon>
        <taxon>Pseudomonadota</taxon>
        <taxon>Alphaproteobacteria</taxon>
        <taxon>Hyphomicrobiales</taxon>
        <taxon>Phyllobacteriaceae</taxon>
        <taxon>Mesorhizobium</taxon>
    </lineage>
</organism>
<reference evidence="2 3" key="1">
    <citation type="submission" date="2024-06" db="EMBL/GenBank/DDBJ databases">
        <authorList>
            <person name="Kim D.-U."/>
        </authorList>
    </citation>
    <scope>NUCLEOTIDE SEQUENCE [LARGE SCALE GENOMIC DNA]</scope>
    <source>
        <strain evidence="2 3">KACC15460</strain>
    </source>
</reference>
<name>A0ABV2DN90_9HYPH</name>